<evidence type="ECO:0000256" key="17">
    <source>
        <dbReference type="ARBA" id="ARBA00047899"/>
    </source>
</evidence>
<feature type="chain" id="PRO_5042899195" description="Receptor-like serine/threonine-protein kinase" evidence="23">
    <location>
        <begin position="26"/>
        <end position="862"/>
    </location>
</feature>
<keyword evidence="7 23" id="KW-0732">Signal</keyword>
<dbReference type="Pfam" id="PF00069">
    <property type="entry name" value="Pkinase"/>
    <property type="match status" value="1"/>
</dbReference>
<comment type="catalytic activity">
    <reaction evidence="17 19">
        <text>L-threonyl-[protein] + ATP = O-phospho-L-threonyl-[protein] + ADP + H(+)</text>
        <dbReference type="Rhea" id="RHEA:46608"/>
        <dbReference type="Rhea" id="RHEA-COMP:11060"/>
        <dbReference type="Rhea" id="RHEA-COMP:11605"/>
        <dbReference type="ChEBI" id="CHEBI:15378"/>
        <dbReference type="ChEBI" id="CHEBI:30013"/>
        <dbReference type="ChEBI" id="CHEBI:30616"/>
        <dbReference type="ChEBI" id="CHEBI:61977"/>
        <dbReference type="ChEBI" id="CHEBI:456216"/>
        <dbReference type="EC" id="2.7.11.1"/>
    </reaction>
</comment>
<keyword evidence="2 19" id="KW-0723">Serine/threonine-protein kinase</keyword>
<dbReference type="Proteomes" id="UP001345219">
    <property type="component" value="Chromosome 15"/>
</dbReference>
<evidence type="ECO:0000256" key="12">
    <source>
        <dbReference type="ARBA" id="ARBA00022989"/>
    </source>
</evidence>
<dbReference type="PROSITE" id="PS50011">
    <property type="entry name" value="PROTEIN_KINASE_DOM"/>
    <property type="match status" value="1"/>
</dbReference>
<evidence type="ECO:0000256" key="9">
    <source>
        <dbReference type="ARBA" id="ARBA00022741"/>
    </source>
</evidence>
<dbReference type="EMBL" id="JAXIOK010000012">
    <property type="protein sequence ID" value="KAK4757317.1"/>
    <property type="molecule type" value="Genomic_DNA"/>
</dbReference>
<dbReference type="InterPro" id="IPR011009">
    <property type="entry name" value="Kinase-like_dom_sf"/>
</dbReference>
<dbReference type="InterPro" id="IPR001480">
    <property type="entry name" value="Bulb-type_lectin_dom"/>
</dbReference>
<evidence type="ECO:0000256" key="13">
    <source>
        <dbReference type="ARBA" id="ARBA00023136"/>
    </source>
</evidence>
<dbReference type="AlphaFoldDB" id="A0AAN7K171"/>
<comment type="subcellular location">
    <subcellularLocation>
        <location evidence="1">Membrane</location>
        <topology evidence="1">Single-pass type I membrane protein</topology>
    </subcellularLocation>
</comment>
<reference evidence="26 27" key="1">
    <citation type="journal article" date="2023" name="Hortic Res">
        <title>Pangenome of water caltrop reveals structural variations and asymmetric subgenome divergence after allopolyploidization.</title>
        <authorList>
            <person name="Zhang X."/>
            <person name="Chen Y."/>
            <person name="Wang L."/>
            <person name="Yuan Y."/>
            <person name="Fang M."/>
            <person name="Shi L."/>
            <person name="Lu R."/>
            <person name="Comes H.P."/>
            <person name="Ma Y."/>
            <person name="Chen Y."/>
            <person name="Huang G."/>
            <person name="Zhou Y."/>
            <person name="Zheng Z."/>
            <person name="Qiu Y."/>
        </authorList>
    </citation>
    <scope>NUCLEOTIDE SEQUENCE [LARGE SCALE GENOMIC DNA]</scope>
    <source>
        <tissue evidence="26">Roots</tissue>
    </source>
</reference>
<proteinExistence type="inferred from homology"/>
<keyword evidence="10 19" id="KW-0418">Kinase</keyword>
<evidence type="ECO:0000256" key="21">
    <source>
        <dbReference type="SAM" id="MobiDB-lite"/>
    </source>
</evidence>
<dbReference type="SUPFAM" id="SSF56112">
    <property type="entry name" value="Protein kinase-like (PK-like)"/>
    <property type="match status" value="1"/>
</dbReference>
<evidence type="ECO:0000313" key="26">
    <source>
        <dbReference type="EMBL" id="KAK4757317.1"/>
    </source>
</evidence>
<feature type="binding site" evidence="20">
    <location>
        <position position="569"/>
    </location>
    <ligand>
        <name>ATP</name>
        <dbReference type="ChEBI" id="CHEBI:30616"/>
    </ligand>
</feature>
<dbReference type="GO" id="GO:0048544">
    <property type="term" value="P:recognition of pollen"/>
    <property type="evidence" value="ECO:0007669"/>
    <property type="project" value="InterPro"/>
</dbReference>
<dbReference type="FunFam" id="3.30.200.20:FF:000178">
    <property type="entry name" value="serine/threonine-protein kinase PBS1-like"/>
    <property type="match status" value="1"/>
</dbReference>
<evidence type="ECO:0000256" key="20">
    <source>
        <dbReference type="PROSITE-ProRule" id="PRU10141"/>
    </source>
</evidence>
<dbReference type="InterPro" id="IPR017441">
    <property type="entry name" value="Protein_kinase_ATP_BS"/>
</dbReference>
<keyword evidence="14" id="KW-1015">Disulfide bond</keyword>
<comment type="similarity">
    <text evidence="19">Belongs to the protein kinase superfamily. Ser/Thr protein kinase family.</text>
</comment>
<feature type="domain" description="Protein kinase" evidence="24">
    <location>
        <begin position="541"/>
        <end position="817"/>
    </location>
</feature>
<keyword evidence="12 22" id="KW-1133">Transmembrane helix</keyword>
<dbReference type="Gene3D" id="3.30.200.20">
    <property type="entry name" value="Phosphorylase Kinase, domain 1"/>
    <property type="match status" value="1"/>
</dbReference>
<keyword evidence="27" id="KW-1185">Reference proteome</keyword>
<feature type="transmembrane region" description="Helical" evidence="22">
    <location>
        <begin position="485"/>
        <end position="506"/>
    </location>
</feature>
<evidence type="ECO:0000256" key="18">
    <source>
        <dbReference type="ARBA" id="ARBA00048679"/>
    </source>
</evidence>
<organism evidence="26 27">
    <name type="scientific">Trapa incisa</name>
    <dbReference type="NCBI Taxonomy" id="236973"/>
    <lineage>
        <taxon>Eukaryota</taxon>
        <taxon>Viridiplantae</taxon>
        <taxon>Streptophyta</taxon>
        <taxon>Embryophyta</taxon>
        <taxon>Tracheophyta</taxon>
        <taxon>Spermatophyta</taxon>
        <taxon>Magnoliopsida</taxon>
        <taxon>eudicotyledons</taxon>
        <taxon>Gunneridae</taxon>
        <taxon>Pentapetalae</taxon>
        <taxon>rosids</taxon>
        <taxon>malvids</taxon>
        <taxon>Myrtales</taxon>
        <taxon>Lythraceae</taxon>
        <taxon>Trapa</taxon>
    </lineage>
</organism>
<sequence length="862" mass="95563">MRPPTMFRSLFLCFPFLLFILNASSFLFLIDAAGSPYDYPTAGLSTVWNNSATANHSAVLIDGSTVRVVLLRGSLQALGYGCGFYCTAPCEDYLFAIFIVRTNIKDDSYTNILGTVQVAWHANRKSPIKINSSLELTSGGDLVLKDADGTVSWSTNTTGKGVVGMNITEGGNLVLFDEENGTVWQSFDNPTDTLLLCQKLSVGQTLIPNVPSKNLNGFDLVRFELTKSCLLGFMDTDPRQVYYQKYYSQEQLFPSSVYAEYLNGSLVLFGNSTPNSTLFTFPSALPAQQFMRLGSDGHLRVFQWNPESSEWGQVADLLHDFLRDCDYPIACGEYGICSGGQCTCPDPYNGTAYYRQVSDRHPALGCSVITPLSCSHTQNQTMIELLDVFYFAINKDMQSTSAESCKQVCQSNCSCKAAFFQYESMSPFGDCYFASRVFTLTNIEPQKTPFIKYTAFLKVQNAGGSTLGSSPVPNPSTTHKRSRKLPVVIGSIAGALFALVLVVGVIGRKTRGVDEEEETYLDQVPGMPTRFSFEEIKGATASFSKKLGEGGFGSVFEGILLDGTKIAVKQLEGFNQIKKLFLAEIETIGSIHHVNLVRLVGFCADKTNRFLVYEFMTNGSLDRWIYHKNRECVLEWRQRKKIILDIAKGLNYLHEECRHKIIHLDIKPQNILLDENFNAKVSDFGLSKLIDRDQSQIVTTMRGTPGYLAPEWLSAAITEKADVYSFGIVILEIVCGRRVFDSSLNEEDMHLPSLLKRKAREERLLEIVDKNGEDMQLHGPEAVGMMMVAAWCLQGDLGKRPSMSAVVKALEGVNDIIMEVELDDIFINPVPPRANASVEIGKKESDSCFTDPQLPSVLSGPR</sequence>
<dbReference type="PROSITE" id="PS00108">
    <property type="entry name" value="PROTEIN_KINASE_ST"/>
    <property type="match status" value="1"/>
</dbReference>
<dbReference type="InterPro" id="IPR000719">
    <property type="entry name" value="Prot_kinase_dom"/>
</dbReference>
<comment type="caution">
    <text evidence="26">The sequence shown here is derived from an EMBL/GenBank/DDBJ whole genome shotgun (WGS) entry which is preliminary data.</text>
</comment>
<feature type="signal peptide" evidence="23">
    <location>
        <begin position="1"/>
        <end position="25"/>
    </location>
</feature>
<evidence type="ECO:0000256" key="6">
    <source>
        <dbReference type="ARBA" id="ARBA00022692"/>
    </source>
</evidence>
<dbReference type="GO" id="GO:0016020">
    <property type="term" value="C:membrane"/>
    <property type="evidence" value="ECO:0007669"/>
    <property type="project" value="UniProtKB-SubCell"/>
</dbReference>
<dbReference type="CDD" id="cd14066">
    <property type="entry name" value="STKc_IRAK"/>
    <property type="match status" value="1"/>
</dbReference>
<comment type="catalytic activity">
    <reaction evidence="18 19">
        <text>L-seryl-[protein] + ATP = O-phospho-L-seryl-[protein] + ADP + H(+)</text>
        <dbReference type="Rhea" id="RHEA:17989"/>
        <dbReference type="Rhea" id="RHEA-COMP:9863"/>
        <dbReference type="Rhea" id="RHEA-COMP:11604"/>
        <dbReference type="ChEBI" id="CHEBI:15378"/>
        <dbReference type="ChEBI" id="CHEBI:29999"/>
        <dbReference type="ChEBI" id="CHEBI:30616"/>
        <dbReference type="ChEBI" id="CHEBI:83421"/>
        <dbReference type="ChEBI" id="CHEBI:456216"/>
        <dbReference type="EC" id="2.7.11.1"/>
    </reaction>
</comment>
<dbReference type="Pfam" id="PF01453">
    <property type="entry name" value="B_lectin"/>
    <property type="match status" value="1"/>
</dbReference>
<evidence type="ECO:0000256" key="23">
    <source>
        <dbReference type="SAM" id="SignalP"/>
    </source>
</evidence>
<keyword evidence="8" id="KW-0430">Lectin</keyword>
<dbReference type="PANTHER" id="PTHR47976">
    <property type="entry name" value="G-TYPE LECTIN S-RECEPTOR-LIKE SERINE/THREONINE-PROTEIN KINASE SD2-5"/>
    <property type="match status" value="1"/>
</dbReference>
<evidence type="ECO:0000256" key="5">
    <source>
        <dbReference type="ARBA" id="ARBA00022679"/>
    </source>
</evidence>
<dbReference type="PIRSF" id="PIRSF000641">
    <property type="entry name" value="SRK"/>
    <property type="match status" value="1"/>
</dbReference>
<evidence type="ECO:0000256" key="22">
    <source>
        <dbReference type="SAM" id="Phobius"/>
    </source>
</evidence>
<evidence type="ECO:0000259" key="24">
    <source>
        <dbReference type="PROSITE" id="PS50011"/>
    </source>
</evidence>
<feature type="domain" description="Bulb-type lectin" evidence="25">
    <location>
        <begin position="61"/>
        <end position="188"/>
    </location>
</feature>
<evidence type="ECO:0000256" key="3">
    <source>
        <dbReference type="ARBA" id="ARBA00022536"/>
    </source>
</evidence>
<keyword evidence="9 19" id="KW-0547">Nucleotide-binding</keyword>
<dbReference type="SMART" id="SM00108">
    <property type="entry name" value="B_lectin"/>
    <property type="match status" value="1"/>
</dbReference>
<dbReference type="CDD" id="cd00028">
    <property type="entry name" value="B_lectin"/>
    <property type="match status" value="1"/>
</dbReference>
<keyword evidence="6 22" id="KW-0812">Transmembrane</keyword>
<dbReference type="InterPro" id="IPR024171">
    <property type="entry name" value="SRK-like_kinase"/>
</dbReference>
<gene>
    <name evidence="26" type="ORF">SAY87_018618</name>
</gene>
<dbReference type="PROSITE" id="PS50927">
    <property type="entry name" value="BULB_LECTIN"/>
    <property type="match status" value="1"/>
</dbReference>
<evidence type="ECO:0000256" key="7">
    <source>
        <dbReference type="ARBA" id="ARBA00022729"/>
    </source>
</evidence>
<evidence type="ECO:0000256" key="14">
    <source>
        <dbReference type="ARBA" id="ARBA00023157"/>
    </source>
</evidence>
<evidence type="ECO:0000256" key="10">
    <source>
        <dbReference type="ARBA" id="ARBA00022777"/>
    </source>
</evidence>
<feature type="region of interest" description="Disordered" evidence="21">
    <location>
        <begin position="841"/>
        <end position="862"/>
    </location>
</feature>
<dbReference type="Pfam" id="PF00954">
    <property type="entry name" value="S_locus_glycop"/>
    <property type="match status" value="1"/>
</dbReference>
<dbReference type="PROSITE" id="PS00107">
    <property type="entry name" value="PROTEIN_KINASE_ATP"/>
    <property type="match status" value="1"/>
</dbReference>
<dbReference type="SMART" id="SM00220">
    <property type="entry name" value="S_TKc"/>
    <property type="match status" value="1"/>
</dbReference>
<evidence type="ECO:0000256" key="16">
    <source>
        <dbReference type="ARBA" id="ARBA00023180"/>
    </source>
</evidence>
<evidence type="ECO:0000256" key="2">
    <source>
        <dbReference type="ARBA" id="ARBA00022527"/>
    </source>
</evidence>
<dbReference type="InterPro" id="IPR036426">
    <property type="entry name" value="Bulb-type_lectin_dom_sf"/>
</dbReference>
<evidence type="ECO:0000313" key="27">
    <source>
        <dbReference type="Proteomes" id="UP001345219"/>
    </source>
</evidence>
<keyword evidence="13 22" id="KW-0472">Membrane</keyword>
<evidence type="ECO:0000256" key="15">
    <source>
        <dbReference type="ARBA" id="ARBA00023170"/>
    </source>
</evidence>
<keyword evidence="11 19" id="KW-0067">ATP-binding</keyword>
<dbReference type="Gene3D" id="2.90.10.10">
    <property type="entry name" value="Bulb-type lectin domain"/>
    <property type="match status" value="1"/>
</dbReference>
<dbReference type="InterPro" id="IPR008271">
    <property type="entry name" value="Ser/Thr_kinase_AS"/>
</dbReference>
<dbReference type="FunFam" id="2.90.10.10:FF:000039">
    <property type="entry name" value="G-type lectin S-receptor-like serine/threonine-protein kinase SD2-5"/>
    <property type="match status" value="1"/>
</dbReference>
<dbReference type="InterPro" id="IPR000858">
    <property type="entry name" value="S_locus_glycoprot_dom"/>
</dbReference>
<dbReference type="FunFam" id="1.10.510.10:FF:000248">
    <property type="entry name" value="S-receptor-like kinase 5"/>
    <property type="match status" value="1"/>
</dbReference>
<evidence type="ECO:0000256" key="8">
    <source>
        <dbReference type="ARBA" id="ARBA00022734"/>
    </source>
</evidence>
<keyword evidence="16" id="KW-0325">Glycoprotein</keyword>
<dbReference type="InterPro" id="IPR051343">
    <property type="entry name" value="G-type_lectin_kinases/EP1-like"/>
</dbReference>
<evidence type="ECO:0000259" key="25">
    <source>
        <dbReference type="PROSITE" id="PS50927"/>
    </source>
</evidence>
<dbReference type="PANTHER" id="PTHR47976:SF30">
    <property type="entry name" value="RECEPTOR-LIKE SERINE_THREONINE-PROTEIN KINASE"/>
    <property type="match status" value="1"/>
</dbReference>
<dbReference type="EC" id="2.7.11.1" evidence="19"/>
<keyword evidence="4" id="KW-0597">Phosphoprotein</keyword>
<name>A0AAN7K171_9MYRT</name>
<dbReference type="GO" id="GO:0030246">
    <property type="term" value="F:carbohydrate binding"/>
    <property type="evidence" value="ECO:0007669"/>
    <property type="project" value="UniProtKB-KW"/>
</dbReference>
<evidence type="ECO:0000256" key="1">
    <source>
        <dbReference type="ARBA" id="ARBA00004479"/>
    </source>
</evidence>
<evidence type="ECO:0000256" key="4">
    <source>
        <dbReference type="ARBA" id="ARBA00022553"/>
    </source>
</evidence>
<evidence type="ECO:0000256" key="11">
    <source>
        <dbReference type="ARBA" id="ARBA00022840"/>
    </source>
</evidence>
<keyword evidence="5 19" id="KW-0808">Transferase</keyword>
<accession>A0AAN7K171</accession>
<dbReference type="GO" id="GO:0005524">
    <property type="term" value="F:ATP binding"/>
    <property type="evidence" value="ECO:0007669"/>
    <property type="project" value="UniProtKB-UniRule"/>
</dbReference>
<protein>
    <recommendedName>
        <fullName evidence="19">Receptor-like serine/threonine-protein kinase</fullName>
        <ecNumber evidence="19">2.7.11.1</ecNumber>
    </recommendedName>
</protein>
<dbReference type="SUPFAM" id="SSF51110">
    <property type="entry name" value="alpha-D-mannose-specific plant lectins"/>
    <property type="match status" value="1"/>
</dbReference>
<keyword evidence="15" id="KW-0675">Receptor</keyword>
<dbReference type="GO" id="GO:0004674">
    <property type="term" value="F:protein serine/threonine kinase activity"/>
    <property type="evidence" value="ECO:0007669"/>
    <property type="project" value="UniProtKB-KW"/>
</dbReference>
<keyword evidence="3" id="KW-0245">EGF-like domain</keyword>
<evidence type="ECO:0000256" key="19">
    <source>
        <dbReference type="PIRNR" id="PIRNR000641"/>
    </source>
</evidence>
<dbReference type="Gene3D" id="1.10.510.10">
    <property type="entry name" value="Transferase(Phosphotransferase) domain 1"/>
    <property type="match status" value="1"/>
</dbReference>